<evidence type="ECO:0000259" key="4">
    <source>
        <dbReference type="Pfam" id="PF14159"/>
    </source>
</evidence>
<evidence type="ECO:0000256" key="3">
    <source>
        <dbReference type="SAM" id="Phobius"/>
    </source>
</evidence>
<dbReference type="GO" id="GO:0009579">
    <property type="term" value="C:thylakoid"/>
    <property type="evidence" value="ECO:0007669"/>
    <property type="project" value="InterPro"/>
</dbReference>
<evidence type="ECO:0000313" key="5">
    <source>
        <dbReference type="EMBL" id="OJJ14094.1"/>
    </source>
</evidence>
<keyword evidence="6" id="KW-1185">Reference proteome</keyword>
<organism evidence="5 6">
    <name type="scientific">Roseofilum reptotaenium AO1-A</name>
    <dbReference type="NCBI Taxonomy" id="1925591"/>
    <lineage>
        <taxon>Bacteria</taxon>
        <taxon>Bacillati</taxon>
        <taxon>Cyanobacteriota</taxon>
        <taxon>Cyanophyceae</taxon>
        <taxon>Desertifilales</taxon>
        <taxon>Desertifilaceae</taxon>
        <taxon>Roseofilum</taxon>
    </lineage>
</organism>
<comment type="caution">
    <text evidence="5">The sequence shown here is derived from an EMBL/GenBank/DDBJ whole genome shotgun (WGS) entry which is preliminary data.</text>
</comment>
<evidence type="ECO:0000313" key="6">
    <source>
        <dbReference type="Proteomes" id="UP000183940"/>
    </source>
</evidence>
<evidence type="ECO:0000256" key="1">
    <source>
        <dbReference type="ARBA" id="ARBA00004141"/>
    </source>
</evidence>
<reference evidence="5" key="1">
    <citation type="submission" date="2016-10" db="EMBL/GenBank/DDBJ databases">
        <title>CRISPR-Cas defence system in Roseofilum reptotaenium: evidence of a bacteriophage-cyanobacterium arms race in the coral black band disease.</title>
        <authorList>
            <person name="Buerger P."/>
            <person name="Wood-Charlson E.M."/>
            <person name="Weynberg K.D."/>
            <person name="Willis B."/>
            <person name="Van Oppen M.J."/>
        </authorList>
    </citation>
    <scope>NUCLEOTIDE SEQUENCE [LARGE SCALE GENOMIC DNA]</scope>
    <source>
        <strain evidence="5">AO1-A</strain>
    </source>
</reference>
<feature type="compositionally biased region" description="Low complexity" evidence="2">
    <location>
        <begin position="28"/>
        <end position="45"/>
    </location>
</feature>
<protein>
    <recommendedName>
        <fullName evidence="4">Cyanobacterial aminoacyl-tRNA synthetase CAAD domain-containing protein</fullName>
    </recommendedName>
</protein>
<comment type="subcellular location">
    <subcellularLocation>
        <location evidence="1">Membrane</location>
        <topology evidence="1">Multi-pass membrane protein</topology>
    </subcellularLocation>
</comment>
<keyword evidence="3" id="KW-1133">Transmembrane helix</keyword>
<evidence type="ECO:0000256" key="2">
    <source>
        <dbReference type="SAM" id="MobiDB-lite"/>
    </source>
</evidence>
<dbReference type="EMBL" id="MLAW01000084">
    <property type="protein sequence ID" value="OJJ14094.1"/>
    <property type="molecule type" value="Genomic_DNA"/>
</dbReference>
<proteinExistence type="predicted"/>
<gene>
    <name evidence="5" type="ORF">BI308_25210</name>
</gene>
<dbReference type="InterPro" id="IPR025564">
    <property type="entry name" value="CAAD_dom"/>
</dbReference>
<keyword evidence="3" id="KW-0472">Membrane</keyword>
<dbReference type="InterPro" id="IPR033344">
    <property type="entry name" value="CURT1"/>
</dbReference>
<feature type="transmembrane region" description="Helical" evidence="3">
    <location>
        <begin position="102"/>
        <end position="126"/>
    </location>
</feature>
<name>A0A1L9QJG3_9CYAN</name>
<feature type="transmembrane region" description="Helical" evidence="3">
    <location>
        <begin position="76"/>
        <end position="96"/>
    </location>
</feature>
<dbReference type="Pfam" id="PF14159">
    <property type="entry name" value="CAAD"/>
    <property type="match status" value="1"/>
</dbReference>
<dbReference type="PANTHER" id="PTHR33222">
    <property type="match status" value="1"/>
</dbReference>
<dbReference type="Proteomes" id="UP000183940">
    <property type="component" value="Unassembled WGS sequence"/>
</dbReference>
<feature type="domain" description="Cyanobacterial aminoacyl-tRNA synthetase CAAD" evidence="4">
    <location>
        <begin position="63"/>
        <end position="151"/>
    </location>
</feature>
<sequence length="157" mass="16955">MQSKEPEKTPTPASTPSPAPVSAPVPTPKAELVESPTSSPVMASSSGQQTVDQVLTILSRLTDYIGEFFVTYQKPLINVALVITALISVYLTLAILDAVNHIPLLGFALAPLFELVGIIYTAWFVWRYMLKASTRQELYKDISGLTSQVTGGQKADS</sequence>
<dbReference type="AlphaFoldDB" id="A0A1L9QJG3"/>
<feature type="region of interest" description="Disordered" evidence="2">
    <location>
        <begin position="1"/>
        <end position="45"/>
    </location>
</feature>
<dbReference type="GO" id="GO:0016020">
    <property type="term" value="C:membrane"/>
    <property type="evidence" value="ECO:0007669"/>
    <property type="project" value="UniProtKB-SubCell"/>
</dbReference>
<dbReference type="STRING" id="1925591.BI308_25210"/>
<dbReference type="PANTHER" id="PTHR33222:SF4">
    <property type="entry name" value="PROTEIN CURVATURE THYLAKOID 1A, CHLOROPLASTIC"/>
    <property type="match status" value="1"/>
</dbReference>
<keyword evidence="3" id="KW-0812">Transmembrane</keyword>
<accession>A0A1L9QJG3</accession>
<feature type="compositionally biased region" description="Pro residues" evidence="2">
    <location>
        <begin position="13"/>
        <end position="27"/>
    </location>
</feature>